<proteinExistence type="predicted"/>
<accession>A0AAN7ZTJ5</accession>
<feature type="domain" description="Amidohydrolase-related" evidence="3">
    <location>
        <begin position="63"/>
        <end position="200"/>
    </location>
</feature>
<dbReference type="GO" id="GO:0004038">
    <property type="term" value="F:allantoinase activity"/>
    <property type="evidence" value="ECO:0007669"/>
    <property type="project" value="TreeGrafter"/>
</dbReference>
<organism evidence="4 5">
    <name type="scientific">Arxiozyma heterogenica</name>
    <dbReference type="NCBI Taxonomy" id="278026"/>
    <lineage>
        <taxon>Eukaryota</taxon>
        <taxon>Fungi</taxon>
        <taxon>Dikarya</taxon>
        <taxon>Ascomycota</taxon>
        <taxon>Saccharomycotina</taxon>
        <taxon>Saccharomycetes</taxon>
        <taxon>Saccharomycetales</taxon>
        <taxon>Saccharomycetaceae</taxon>
        <taxon>Arxiozyma</taxon>
    </lineage>
</organism>
<reference evidence="5" key="1">
    <citation type="submission" date="2023-07" db="EMBL/GenBank/DDBJ databases">
        <title>A draft genome of Kazachstania heterogenica Y-27499.</title>
        <authorList>
            <person name="Donic C."/>
            <person name="Kralova J.S."/>
            <person name="Fidel L."/>
            <person name="Ben-Dor S."/>
            <person name="Jung S."/>
        </authorList>
    </citation>
    <scope>NUCLEOTIDE SEQUENCE [LARGE SCALE GENOMIC DNA]</scope>
    <source>
        <strain evidence="5">Y27499</strain>
    </source>
</reference>
<sequence>MAIKYLSSSKVILNNKYQPASIIFSTDSGKIIDIIDKKFTNTISKSINLKYDVHEFENVTLNIILFGLVDSHVHLNEPGRSDWEDFKSSTKATITGGVTTVVDMPLNVISPTTFVKNYNSKLASAKNKLWCDTAFWGGLVPTNIDDLIPLIRCGMKGFHSDSSVSESPQINKEYVERVMKKLKSENTILLFHAKLEDEEKRYDNKIDPTIYQTFKNSKPHLFETNAINMVVDISEKVLGEEKSDLSVHIVHLVTGAGIPLIKASRQKGVPVTAETCFHYLYFIEDNIANKFVHFKCYPPIKDKGNRMNLWEGLKKGVITSVVSVHSPCIPELKNL</sequence>
<name>A0AAN7ZTJ5_9SACH</name>
<dbReference type="InterPro" id="IPR032466">
    <property type="entry name" value="Metal_Hydrolase"/>
</dbReference>
<dbReference type="InterPro" id="IPR050138">
    <property type="entry name" value="DHOase/Allantoinase_Hydrolase"/>
</dbReference>
<dbReference type="GO" id="GO:0006145">
    <property type="term" value="P:purine nucleobase catabolic process"/>
    <property type="evidence" value="ECO:0007669"/>
    <property type="project" value="TreeGrafter"/>
</dbReference>
<keyword evidence="1" id="KW-0479">Metal-binding</keyword>
<dbReference type="AlphaFoldDB" id="A0AAN7ZTJ5"/>
<dbReference type="PANTHER" id="PTHR43668:SF2">
    <property type="entry name" value="ALLANTOINASE"/>
    <property type="match status" value="1"/>
</dbReference>
<keyword evidence="2" id="KW-0378">Hydrolase</keyword>
<dbReference type="PROSITE" id="PS01137">
    <property type="entry name" value="TATD_1"/>
    <property type="match status" value="1"/>
</dbReference>
<dbReference type="PANTHER" id="PTHR43668">
    <property type="entry name" value="ALLANTOINASE"/>
    <property type="match status" value="1"/>
</dbReference>
<dbReference type="Pfam" id="PF01979">
    <property type="entry name" value="Amidohydro_1"/>
    <property type="match status" value="1"/>
</dbReference>
<dbReference type="GO" id="GO:0005737">
    <property type="term" value="C:cytoplasm"/>
    <property type="evidence" value="ECO:0007669"/>
    <property type="project" value="TreeGrafter"/>
</dbReference>
<dbReference type="InterPro" id="IPR002195">
    <property type="entry name" value="Dihydroorotase_CS"/>
</dbReference>
<dbReference type="InterPro" id="IPR018228">
    <property type="entry name" value="DNase_TatD-rel_CS"/>
</dbReference>
<protein>
    <recommendedName>
        <fullName evidence="3">Amidohydrolase-related domain-containing protein</fullName>
    </recommendedName>
</protein>
<dbReference type="InterPro" id="IPR006680">
    <property type="entry name" value="Amidohydro-rel"/>
</dbReference>
<dbReference type="EMBL" id="JAWIZZ010000006">
    <property type="protein sequence ID" value="KAK5782444.1"/>
    <property type="molecule type" value="Genomic_DNA"/>
</dbReference>
<evidence type="ECO:0000259" key="3">
    <source>
        <dbReference type="Pfam" id="PF01979"/>
    </source>
</evidence>
<gene>
    <name evidence="4" type="ORF">RI543_000381</name>
</gene>
<dbReference type="GO" id="GO:0046872">
    <property type="term" value="F:metal ion binding"/>
    <property type="evidence" value="ECO:0007669"/>
    <property type="project" value="UniProtKB-KW"/>
</dbReference>
<dbReference type="Gene3D" id="3.20.20.140">
    <property type="entry name" value="Metal-dependent hydrolases"/>
    <property type="match status" value="1"/>
</dbReference>
<dbReference type="Proteomes" id="UP001306508">
    <property type="component" value="Unassembled WGS sequence"/>
</dbReference>
<dbReference type="SUPFAM" id="SSF51556">
    <property type="entry name" value="Metallo-dependent hydrolases"/>
    <property type="match status" value="1"/>
</dbReference>
<dbReference type="PROSITE" id="PS00482">
    <property type="entry name" value="DIHYDROOROTASE_1"/>
    <property type="match status" value="1"/>
</dbReference>
<evidence type="ECO:0000313" key="5">
    <source>
        <dbReference type="Proteomes" id="UP001306508"/>
    </source>
</evidence>
<evidence type="ECO:0000313" key="4">
    <source>
        <dbReference type="EMBL" id="KAK5782444.1"/>
    </source>
</evidence>
<evidence type="ECO:0000256" key="2">
    <source>
        <dbReference type="ARBA" id="ARBA00022801"/>
    </source>
</evidence>
<keyword evidence="5" id="KW-1185">Reference proteome</keyword>
<evidence type="ECO:0000256" key="1">
    <source>
        <dbReference type="ARBA" id="ARBA00022723"/>
    </source>
</evidence>
<comment type="caution">
    <text evidence="4">The sequence shown here is derived from an EMBL/GenBank/DDBJ whole genome shotgun (WGS) entry which is preliminary data.</text>
</comment>